<protein>
    <submittedName>
        <fullName evidence="2">Uncharacterized protein</fullName>
    </submittedName>
</protein>
<reference evidence="2 3" key="1">
    <citation type="submission" date="2019-01" db="EMBL/GenBank/DDBJ databases">
        <title>Complete sequence and annotation of the Mycoplasma phocirhinis strain 852T genome.</title>
        <authorList>
            <person name="Frasca S.Jr."/>
            <person name="Kutish G.F."/>
            <person name="Castellanos Gell J."/>
            <person name="Michaels D.L."/>
            <person name="Brown D.R."/>
        </authorList>
    </citation>
    <scope>NUCLEOTIDE SEQUENCE [LARGE SCALE GENOMIC DNA]</scope>
    <source>
        <strain evidence="2 3">852</strain>
    </source>
</reference>
<proteinExistence type="predicted"/>
<dbReference type="Proteomes" id="UP000289326">
    <property type="component" value="Chromosome"/>
</dbReference>
<dbReference type="NCBIfam" id="NF045993">
    <property type="entry name" value="MAG0130_MAG3770"/>
    <property type="match status" value="1"/>
</dbReference>
<name>A0A4P6MP72_9BACT</name>
<gene>
    <name evidence="2" type="ORF">EG856_01000</name>
</gene>
<organism evidence="2 3">
    <name type="scientific">Mycoplasmopsis phocirhinis</name>
    <dbReference type="NCBI Taxonomy" id="142650"/>
    <lineage>
        <taxon>Bacteria</taxon>
        <taxon>Bacillati</taxon>
        <taxon>Mycoplasmatota</taxon>
        <taxon>Mycoplasmoidales</taxon>
        <taxon>Metamycoplasmataceae</taxon>
        <taxon>Mycoplasmopsis</taxon>
    </lineage>
</organism>
<evidence type="ECO:0000313" key="3">
    <source>
        <dbReference type="Proteomes" id="UP000289326"/>
    </source>
</evidence>
<dbReference type="EMBL" id="CP034841">
    <property type="protein sequence ID" value="QBF34506.1"/>
    <property type="molecule type" value="Genomic_DNA"/>
</dbReference>
<sequence length="145" mass="17448">MVNNIQFKNLNIEQKKIDLFIKRANNKFLNVFWVILAILLVLSFILLFTFKSLIDTKILIICLILIVISLFIVSIILNYIRTCFLIKKANQFKPQIWTKIKPTNLALHWDLWWGLNVFNLKHPKQKLDKIERKKIIDFFKQIHWI</sequence>
<evidence type="ECO:0000256" key="1">
    <source>
        <dbReference type="SAM" id="Phobius"/>
    </source>
</evidence>
<keyword evidence="3" id="KW-1185">Reference proteome</keyword>
<dbReference type="KEGG" id="mphi:EG856_01000"/>
<evidence type="ECO:0000313" key="2">
    <source>
        <dbReference type="EMBL" id="QBF34506.1"/>
    </source>
</evidence>
<feature type="transmembrane region" description="Helical" evidence="1">
    <location>
        <begin position="28"/>
        <end position="50"/>
    </location>
</feature>
<keyword evidence="1" id="KW-0812">Transmembrane</keyword>
<accession>A0A4P6MP72</accession>
<keyword evidence="1" id="KW-0472">Membrane</keyword>
<dbReference type="AlphaFoldDB" id="A0A4P6MP72"/>
<dbReference type="RefSeq" id="WP_130429284.1">
    <property type="nucleotide sequence ID" value="NZ_CP034841.1"/>
</dbReference>
<keyword evidence="1" id="KW-1133">Transmembrane helix</keyword>
<feature type="transmembrane region" description="Helical" evidence="1">
    <location>
        <begin position="56"/>
        <end position="80"/>
    </location>
</feature>